<dbReference type="Proteomes" id="UP001458880">
    <property type="component" value="Unassembled WGS sequence"/>
</dbReference>
<dbReference type="SUPFAM" id="SSF57625">
    <property type="entry name" value="Invertebrate chitin-binding proteins"/>
    <property type="match status" value="1"/>
</dbReference>
<evidence type="ECO:0000259" key="1">
    <source>
        <dbReference type="PROSITE" id="PS50940"/>
    </source>
</evidence>
<evidence type="ECO:0000313" key="2">
    <source>
        <dbReference type="EMBL" id="KAK9745586.1"/>
    </source>
</evidence>
<comment type="caution">
    <text evidence="2">The sequence shown here is derived from an EMBL/GenBank/DDBJ whole genome shotgun (WGS) entry which is preliminary data.</text>
</comment>
<gene>
    <name evidence="2" type="ORF">QE152_g6819</name>
</gene>
<dbReference type="InterPro" id="IPR002557">
    <property type="entry name" value="Chitin-bd_dom"/>
</dbReference>
<dbReference type="Pfam" id="PF01607">
    <property type="entry name" value="CBM_14"/>
    <property type="match status" value="1"/>
</dbReference>
<evidence type="ECO:0000313" key="3">
    <source>
        <dbReference type="Proteomes" id="UP001458880"/>
    </source>
</evidence>
<dbReference type="EMBL" id="JASPKY010000047">
    <property type="protein sequence ID" value="KAK9745586.1"/>
    <property type="molecule type" value="Genomic_DNA"/>
</dbReference>
<feature type="domain" description="Chitin-binding type-2" evidence="1">
    <location>
        <begin position="12"/>
        <end position="69"/>
    </location>
</feature>
<reference evidence="2 3" key="1">
    <citation type="journal article" date="2024" name="BMC Genomics">
        <title>De novo assembly and annotation of Popillia japonica's genome with initial clues to its potential as an invasive pest.</title>
        <authorList>
            <person name="Cucini C."/>
            <person name="Boschi S."/>
            <person name="Funari R."/>
            <person name="Cardaioli E."/>
            <person name="Iannotti N."/>
            <person name="Marturano G."/>
            <person name="Paoli F."/>
            <person name="Bruttini M."/>
            <person name="Carapelli A."/>
            <person name="Frati F."/>
            <person name="Nardi F."/>
        </authorList>
    </citation>
    <scope>NUCLEOTIDE SEQUENCE [LARGE SCALE GENOMIC DNA]</scope>
    <source>
        <strain evidence="2">DMR45628</strain>
    </source>
</reference>
<organism evidence="2 3">
    <name type="scientific">Popillia japonica</name>
    <name type="common">Japanese beetle</name>
    <dbReference type="NCBI Taxonomy" id="7064"/>
    <lineage>
        <taxon>Eukaryota</taxon>
        <taxon>Metazoa</taxon>
        <taxon>Ecdysozoa</taxon>
        <taxon>Arthropoda</taxon>
        <taxon>Hexapoda</taxon>
        <taxon>Insecta</taxon>
        <taxon>Pterygota</taxon>
        <taxon>Neoptera</taxon>
        <taxon>Endopterygota</taxon>
        <taxon>Coleoptera</taxon>
        <taxon>Polyphaga</taxon>
        <taxon>Scarabaeiformia</taxon>
        <taxon>Scarabaeidae</taxon>
        <taxon>Rutelinae</taxon>
        <taxon>Popillia</taxon>
    </lineage>
</organism>
<proteinExistence type="predicted"/>
<dbReference type="PROSITE" id="PS50940">
    <property type="entry name" value="CHIT_BIND_II"/>
    <property type="match status" value="1"/>
</dbReference>
<dbReference type="GO" id="GO:0008061">
    <property type="term" value="F:chitin binding"/>
    <property type="evidence" value="ECO:0007669"/>
    <property type="project" value="InterPro"/>
</dbReference>
<dbReference type="GO" id="GO:0005576">
    <property type="term" value="C:extracellular region"/>
    <property type="evidence" value="ECO:0007669"/>
    <property type="project" value="InterPro"/>
</dbReference>
<sequence length="131" mass="15243">MYLFLLILKDESEECTGIGRYPIPNTNCSEYLLCTESKKELVGHKVVCPLNTYFNPRWRQCSSHYVCADYICQNFDVEEDVPYKDPNDKNDMTYIKCSFNEVYGVLSATYYSCPRGTKFRLENLSKFGKGH</sequence>
<name>A0AAW1MDE6_POPJA</name>
<dbReference type="InterPro" id="IPR036508">
    <property type="entry name" value="Chitin-bd_dom_sf"/>
</dbReference>
<protein>
    <submittedName>
        <fullName evidence="2">Chitin binding Peritrophin-A domain</fullName>
    </submittedName>
</protein>
<accession>A0AAW1MDE6</accession>
<dbReference type="AlphaFoldDB" id="A0AAW1MDE6"/>
<keyword evidence="3" id="KW-1185">Reference proteome</keyword>
<dbReference type="Gene3D" id="2.170.140.10">
    <property type="entry name" value="Chitin binding domain"/>
    <property type="match status" value="1"/>
</dbReference>